<dbReference type="Proteomes" id="UP000609064">
    <property type="component" value="Unassembled WGS sequence"/>
</dbReference>
<dbReference type="AlphaFoldDB" id="A0A917DSB6"/>
<protein>
    <submittedName>
        <fullName evidence="1">Uncharacterized protein</fullName>
    </submittedName>
</protein>
<proteinExistence type="predicted"/>
<evidence type="ECO:0000313" key="2">
    <source>
        <dbReference type="Proteomes" id="UP000609064"/>
    </source>
</evidence>
<sequence>MSQQIRKAIFLTFKQSIKMKRILFVISLLTLVITETFAQNPAYISAMEKAVGLLSEFENTENNKQAVSQLERIAAAEPKEWLPNYWAAYGLVNLNYAETDADKKDIILEKAEKFAAAAEKLQPNNDEIEVLKAYIASARMAVSPQDRWQKYGGIVGTALQNAAKLNPENPRAALLAGQGVFYTPEAFGGGKKKSEPILQDAINKFAKFKPASSIAPNWGERVAKWMLSQI</sequence>
<accession>A0A917DSB6</accession>
<evidence type="ECO:0000313" key="1">
    <source>
        <dbReference type="EMBL" id="GGD65414.1"/>
    </source>
</evidence>
<comment type="caution">
    <text evidence="1">The sequence shown here is derived from an EMBL/GenBank/DDBJ whole genome shotgun (WGS) entry which is preliminary data.</text>
</comment>
<dbReference type="EMBL" id="BMKK01000006">
    <property type="protein sequence ID" value="GGD65414.1"/>
    <property type="molecule type" value="Genomic_DNA"/>
</dbReference>
<name>A0A917DSB6_9BACT</name>
<reference evidence="1" key="1">
    <citation type="journal article" date="2014" name="Int. J. Syst. Evol. Microbiol.">
        <title>Complete genome sequence of Corynebacterium casei LMG S-19264T (=DSM 44701T), isolated from a smear-ripened cheese.</title>
        <authorList>
            <consortium name="US DOE Joint Genome Institute (JGI-PGF)"/>
            <person name="Walter F."/>
            <person name="Albersmeier A."/>
            <person name="Kalinowski J."/>
            <person name="Ruckert C."/>
        </authorList>
    </citation>
    <scope>NUCLEOTIDE SEQUENCE</scope>
    <source>
        <strain evidence="1">CGMCC 1.15958</strain>
    </source>
</reference>
<gene>
    <name evidence="1" type="ORF">GCM10011514_31820</name>
</gene>
<organism evidence="1 2">
    <name type="scientific">Emticicia aquatilis</name>
    <dbReference type="NCBI Taxonomy" id="1537369"/>
    <lineage>
        <taxon>Bacteria</taxon>
        <taxon>Pseudomonadati</taxon>
        <taxon>Bacteroidota</taxon>
        <taxon>Cytophagia</taxon>
        <taxon>Cytophagales</taxon>
        <taxon>Leadbetterellaceae</taxon>
        <taxon>Emticicia</taxon>
    </lineage>
</organism>
<reference evidence="1" key="2">
    <citation type="submission" date="2020-09" db="EMBL/GenBank/DDBJ databases">
        <authorList>
            <person name="Sun Q."/>
            <person name="Zhou Y."/>
        </authorList>
    </citation>
    <scope>NUCLEOTIDE SEQUENCE</scope>
    <source>
        <strain evidence="1">CGMCC 1.15958</strain>
    </source>
</reference>
<keyword evidence="2" id="KW-1185">Reference proteome</keyword>